<proteinExistence type="predicted"/>
<keyword evidence="2" id="KW-1185">Reference proteome</keyword>
<dbReference type="EMBL" id="QBLH01003879">
    <property type="protein sequence ID" value="TGZ32335.1"/>
    <property type="molecule type" value="Genomic_DNA"/>
</dbReference>
<dbReference type="Proteomes" id="UP000310200">
    <property type="component" value="Unassembled WGS sequence"/>
</dbReference>
<dbReference type="AlphaFoldDB" id="A0A4S2JAD4"/>
<accession>A0A4S2JAD4</accession>
<protein>
    <submittedName>
        <fullName evidence="1">Uncharacterized protein</fullName>
    </submittedName>
</protein>
<organism evidence="1 2">
    <name type="scientific">Temnothorax longispinosus</name>
    <dbReference type="NCBI Taxonomy" id="300112"/>
    <lineage>
        <taxon>Eukaryota</taxon>
        <taxon>Metazoa</taxon>
        <taxon>Ecdysozoa</taxon>
        <taxon>Arthropoda</taxon>
        <taxon>Hexapoda</taxon>
        <taxon>Insecta</taxon>
        <taxon>Pterygota</taxon>
        <taxon>Neoptera</taxon>
        <taxon>Endopterygota</taxon>
        <taxon>Hymenoptera</taxon>
        <taxon>Apocrita</taxon>
        <taxon>Aculeata</taxon>
        <taxon>Formicoidea</taxon>
        <taxon>Formicidae</taxon>
        <taxon>Myrmicinae</taxon>
        <taxon>Temnothorax</taxon>
    </lineage>
</organism>
<reference evidence="1 2" key="1">
    <citation type="journal article" date="2019" name="Philos. Trans. R. Soc. Lond., B, Biol. Sci.">
        <title>Ant behaviour and brain gene expression of defending hosts depend on the ecological success of the intruding social parasite.</title>
        <authorList>
            <person name="Kaur R."/>
            <person name="Stoldt M."/>
            <person name="Jongepier E."/>
            <person name="Feldmeyer B."/>
            <person name="Menzel F."/>
            <person name="Bornberg-Bauer E."/>
            <person name="Foitzik S."/>
        </authorList>
    </citation>
    <scope>NUCLEOTIDE SEQUENCE [LARGE SCALE GENOMIC DNA]</scope>
    <source>
        <tissue evidence="1">Whole body</tissue>
    </source>
</reference>
<comment type="caution">
    <text evidence="1">The sequence shown here is derived from an EMBL/GenBank/DDBJ whole genome shotgun (WGS) entry which is preliminary data.</text>
</comment>
<sequence>MKRYKERTRGEGDEENKEEDKKFLYHKITLSSSDVIFYVPIYASGRREGGGTGCLLVMFRRGLIMFLGRREEADQISQPLNPASVSKHDLLPSEVYNPIPSYIAIRFPAHNSVFSLVKQIKCKRVAYTPPLYYNLRS</sequence>
<evidence type="ECO:0000313" key="1">
    <source>
        <dbReference type="EMBL" id="TGZ32335.1"/>
    </source>
</evidence>
<gene>
    <name evidence="1" type="ORF">DBV15_07210</name>
</gene>
<evidence type="ECO:0000313" key="2">
    <source>
        <dbReference type="Proteomes" id="UP000310200"/>
    </source>
</evidence>
<name>A0A4S2JAD4_9HYME</name>